<proteinExistence type="predicted"/>
<reference evidence="1 2" key="1">
    <citation type="submission" date="2017-10" db="EMBL/GenBank/DDBJ databases">
        <title>Bifidobacterium genomics.</title>
        <authorList>
            <person name="Lugli G.A."/>
            <person name="Milani C."/>
            <person name="Mancabelli L."/>
        </authorList>
    </citation>
    <scope>NUCLEOTIDE SEQUENCE [LARGE SCALE GENOMIC DNA]</scope>
    <source>
        <strain evidence="1 2">1542B</strain>
    </source>
</reference>
<comment type="caution">
    <text evidence="1">The sequence shown here is derived from an EMBL/GenBank/DDBJ whole genome shotgun (WGS) entry which is preliminary data.</text>
</comment>
<protein>
    <submittedName>
        <fullName evidence="1">Uncharacterized protein</fullName>
    </submittedName>
</protein>
<evidence type="ECO:0000313" key="2">
    <source>
        <dbReference type="Proteomes" id="UP000233727"/>
    </source>
</evidence>
<dbReference type="Proteomes" id="UP000233727">
    <property type="component" value="Unassembled WGS sequence"/>
</dbReference>
<dbReference type="AlphaFoldDB" id="A0A2N3QMI8"/>
<evidence type="ECO:0000313" key="1">
    <source>
        <dbReference type="EMBL" id="PKU92905.1"/>
    </source>
</evidence>
<sequence length="92" mass="10424">MSRVPAARRTGAFTRGERTRIAFLPAVERCDETRITWNTGFARRVAERVAAGESPTTVFREAGLGPEIIGRKRIERCAARWRARYTGSKETR</sequence>
<gene>
    <name evidence="1" type="ORF">CQR47_0755</name>
</gene>
<organism evidence="1 2">
    <name type="scientific">Bifidobacterium thermophilum</name>
    <dbReference type="NCBI Taxonomy" id="33905"/>
    <lineage>
        <taxon>Bacteria</taxon>
        <taxon>Bacillati</taxon>
        <taxon>Actinomycetota</taxon>
        <taxon>Actinomycetes</taxon>
        <taxon>Bifidobacteriales</taxon>
        <taxon>Bifidobacteriaceae</taxon>
        <taxon>Bifidobacterium</taxon>
    </lineage>
</organism>
<dbReference type="EMBL" id="PCGY01000011">
    <property type="protein sequence ID" value="PKU92905.1"/>
    <property type="molecule type" value="Genomic_DNA"/>
</dbReference>
<name>A0A2N3QMI8_9BIFI</name>
<accession>A0A2N3QMI8</accession>
<dbReference type="RefSeq" id="WP_257467977.1">
    <property type="nucleotide sequence ID" value="NZ_PCGY01000011.1"/>
</dbReference>